<protein>
    <submittedName>
        <fullName evidence="6">FGGY family carbohydrate kinase</fullName>
    </submittedName>
</protein>
<gene>
    <name evidence="6" type="ORF">PQJ61_13620</name>
</gene>
<evidence type="ECO:0000256" key="2">
    <source>
        <dbReference type="ARBA" id="ARBA00022679"/>
    </source>
</evidence>
<organism evidence="6 7">
    <name type="scientific">Candidatus Thalassospirochaeta sargassi</name>
    <dbReference type="NCBI Taxonomy" id="3119039"/>
    <lineage>
        <taxon>Bacteria</taxon>
        <taxon>Pseudomonadati</taxon>
        <taxon>Spirochaetota</taxon>
        <taxon>Spirochaetia</taxon>
        <taxon>Spirochaetales</taxon>
        <taxon>Spirochaetaceae</taxon>
        <taxon>Candidatus Thalassospirochaeta</taxon>
    </lineage>
</organism>
<dbReference type="GO" id="GO:0005975">
    <property type="term" value="P:carbohydrate metabolic process"/>
    <property type="evidence" value="ECO:0007669"/>
    <property type="project" value="InterPro"/>
</dbReference>
<dbReference type="GO" id="GO:0016301">
    <property type="term" value="F:kinase activity"/>
    <property type="evidence" value="ECO:0007669"/>
    <property type="project" value="UniProtKB-KW"/>
</dbReference>
<proteinExistence type="inferred from homology"/>
<keyword evidence="3 6" id="KW-0418">Kinase</keyword>
<dbReference type="CDD" id="cd07804">
    <property type="entry name" value="ASKHA_NBD_FGGY_RrXK-like"/>
    <property type="match status" value="1"/>
</dbReference>
<dbReference type="Pfam" id="PF02782">
    <property type="entry name" value="FGGY_C"/>
    <property type="match status" value="1"/>
</dbReference>
<feature type="domain" description="Carbohydrate kinase FGGY C-terminal" evidence="5">
    <location>
        <begin position="265"/>
        <end position="446"/>
    </location>
</feature>
<dbReference type="Proteomes" id="UP001221217">
    <property type="component" value="Unassembled WGS sequence"/>
</dbReference>
<keyword evidence="2" id="KW-0808">Transferase</keyword>
<dbReference type="AlphaFoldDB" id="A0AAJ1IH19"/>
<dbReference type="Gene3D" id="3.30.420.40">
    <property type="match status" value="2"/>
</dbReference>
<dbReference type="InterPro" id="IPR018484">
    <property type="entry name" value="FGGY_N"/>
</dbReference>
<reference evidence="6 7" key="1">
    <citation type="submission" date="2022-12" db="EMBL/GenBank/DDBJ databases">
        <title>Metagenome assembled genome from gulf of manar.</title>
        <authorList>
            <person name="Kohli P."/>
            <person name="Pk S."/>
            <person name="Venkata Ramana C."/>
            <person name="Sasikala C."/>
        </authorList>
    </citation>
    <scope>NUCLEOTIDE SEQUENCE [LARGE SCALE GENOMIC DNA]</scope>
    <source>
        <strain evidence="6">JB008</strain>
    </source>
</reference>
<dbReference type="PANTHER" id="PTHR43095:SF5">
    <property type="entry name" value="XYLULOSE KINASE"/>
    <property type="match status" value="1"/>
</dbReference>
<comment type="caution">
    <text evidence="6">The sequence shown here is derived from an EMBL/GenBank/DDBJ whole genome shotgun (WGS) entry which is preliminary data.</text>
</comment>
<evidence type="ECO:0000313" key="7">
    <source>
        <dbReference type="Proteomes" id="UP001221217"/>
    </source>
</evidence>
<dbReference type="Pfam" id="PF00370">
    <property type="entry name" value="FGGY_N"/>
    <property type="match status" value="1"/>
</dbReference>
<feature type="domain" description="Carbohydrate kinase FGGY N-terminal" evidence="4">
    <location>
        <begin position="5"/>
        <end position="255"/>
    </location>
</feature>
<dbReference type="SUPFAM" id="SSF53067">
    <property type="entry name" value="Actin-like ATPase domain"/>
    <property type="match status" value="2"/>
</dbReference>
<dbReference type="InterPro" id="IPR018485">
    <property type="entry name" value="FGGY_C"/>
</dbReference>
<evidence type="ECO:0000256" key="1">
    <source>
        <dbReference type="ARBA" id="ARBA00009156"/>
    </source>
</evidence>
<name>A0AAJ1IH19_9SPIO</name>
<evidence type="ECO:0000313" key="6">
    <source>
        <dbReference type="EMBL" id="MDC7227798.1"/>
    </source>
</evidence>
<dbReference type="InterPro" id="IPR043129">
    <property type="entry name" value="ATPase_NBD"/>
</dbReference>
<dbReference type="EMBL" id="JAQQAL010000034">
    <property type="protein sequence ID" value="MDC7227798.1"/>
    <property type="molecule type" value="Genomic_DNA"/>
</dbReference>
<evidence type="ECO:0000256" key="3">
    <source>
        <dbReference type="ARBA" id="ARBA00022777"/>
    </source>
</evidence>
<dbReference type="InterPro" id="IPR050406">
    <property type="entry name" value="FGGY_Carb_Kinase"/>
</dbReference>
<comment type="similarity">
    <text evidence="1">Belongs to the FGGY kinase family.</text>
</comment>
<accession>A0AAJ1IH19</accession>
<evidence type="ECO:0000259" key="5">
    <source>
        <dbReference type="Pfam" id="PF02782"/>
    </source>
</evidence>
<dbReference type="InterPro" id="IPR000577">
    <property type="entry name" value="Carb_kinase_FGGY"/>
</dbReference>
<evidence type="ECO:0000259" key="4">
    <source>
        <dbReference type="Pfam" id="PF00370"/>
    </source>
</evidence>
<sequence length="495" mass="53645">MTDCFLGIDIGTGSSKGVITDISGKILAEAQVPHDMEMPAPGQYEQDADEIWWGDFVRLCRQLCDLLSRNHGLRTENIKAVGISTIAPCVLPVDSKGRPLRKGIMYGIDTRAVDEITEIEELVGKDEIFRLTGLTLSSQACVPKMRWLQKHEPEVWDRTAKILTAAGYIVYKLTGRFTVDIYNAIGYAPLFDIRKKCWDSNHSADLNINMKLLPELLWSSDVAGTVTAEAAELTGLSIGTAIITGTADAVSEAVGAGVCMNGDMMMMYGSSNFFIMRTENLTPLSSFWSSNFIDPGTSVITGGMSTVGSMFKWFSETFPGRSLPEWENLAAAAAPGAGGITILPYFAGERTPINAPDAKGVIFGLSLQSSPGDIFRALQESVGYGIKHNIEEMRRQGTGARRIIAIGGASGSRQLMQVISDITGVSQFIPDIGLGACYGDAFLAAVGTGHFNSSAEAGKWVGVADEIVPDKDLFGFYEEGYKKYRALYESTRHLF</sequence>
<dbReference type="PANTHER" id="PTHR43095">
    <property type="entry name" value="SUGAR KINASE"/>
    <property type="match status" value="1"/>
</dbReference>
<dbReference type="PIRSF" id="PIRSF000538">
    <property type="entry name" value="GlpK"/>
    <property type="match status" value="1"/>
</dbReference>